<keyword evidence="2" id="KW-1185">Reference proteome</keyword>
<proteinExistence type="predicted"/>
<dbReference type="AlphaFoldDB" id="A0A226DM73"/>
<dbReference type="EMBL" id="LNIX01000017">
    <property type="protein sequence ID" value="OXA45711.1"/>
    <property type="molecule type" value="Genomic_DNA"/>
</dbReference>
<sequence>MSQEKPLIHIQNASNRILRSPSHESISTEISLLSLSSLGPFMRIPSPIPDGRHRLTVPNPGESLKSQDLWGEEENDLIKNFGALFKFLGLPKSFSTTDISSTLPPDPDQVAAVRKSSSEMDLSSVRCSDAIFRTHFGPTSRSCSTWVAVGDVSSTSQLPSPQGRMARPNGGSFTPADLIRSVNKKIRQLYIRKRLLVAYRALERMAQSNFDLEKLPVVVSMNSLSLAGGPGGGGNIPPIQVAKAELDALKLPTKKKPAKELPLSLKDVERERGRPLSKFERNMMIFNWLHNLDEESYESIDQ</sequence>
<organism evidence="1 2">
    <name type="scientific">Folsomia candida</name>
    <name type="common">Springtail</name>
    <dbReference type="NCBI Taxonomy" id="158441"/>
    <lineage>
        <taxon>Eukaryota</taxon>
        <taxon>Metazoa</taxon>
        <taxon>Ecdysozoa</taxon>
        <taxon>Arthropoda</taxon>
        <taxon>Hexapoda</taxon>
        <taxon>Collembola</taxon>
        <taxon>Entomobryomorpha</taxon>
        <taxon>Isotomoidea</taxon>
        <taxon>Isotomidae</taxon>
        <taxon>Proisotominae</taxon>
        <taxon>Folsomia</taxon>
    </lineage>
</organism>
<reference evidence="1 2" key="1">
    <citation type="submission" date="2015-12" db="EMBL/GenBank/DDBJ databases">
        <title>The genome of Folsomia candida.</title>
        <authorList>
            <person name="Faddeeva A."/>
            <person name="Derks M.F."/>
            <person name="Anvar Y."/>
            <person name="Smit S."/>
            <person name="Van Straalen N."/>
            <person name="Roelofs D."/>
        </authorList>
    </citation>
    <scope>NUCLEOTIDE SEQUENCE [LARGE SCALE GENOMIC DNA]</scope>
    <source>
        <strain evidence="1 2">VU population</strain>
        <tissue evidence="1">Whole body</tissue>
    </source>
</reference>
<dbReference type="Proteomes" id="UP000198287">
    <property type="component" value="Unassembled WGS sequence"/>
</dbReference>
<accession>A0A226DM73</accession>
<evidence type="ECO:0000313" key="2">
    <source>
        <dbReference type="Proteomes" id="UP000198287"/>
    </source>
</evidence>
<name>A0A226DM73_FOLCA</name>
<dbReference type="OMA" id="FHDIENE"/>
<comment type="caution">
    <text evidence="1">The sequence shown here is derived from an EMBL/GenBank/DDBJ whole genome shotgun (WGS) entry which is preliminary data.</text>
</comment>
<gene>
    <name evidence="1" type="ORF">Fcan01_19667</name>
</gene>
<protein>
    <submittedName>
        <fullName evidence="1">Uncharacterized protein</fullName>
    </submittedName>
</protein>
<evidence type="ECO:0000313" key="1">
    <source>
        <dbReference type="EMBL" id="OXA45711.1"/>
    </source>
</evidence>
<dbReference type="OrthoDB" id="6130045at2759"/>